<dbReference type="EMBL" id="JNSL01000149">
    <property type="protein sequence ID" value="KGA14397.1"/>
    <property type="molecule type" value="Genomic_DNA"/>
</dbReference>
<dbReference type="AlphaFoldDB" id="A0A094PTF1"/>
<dbReference type="InterPro" id="IPR027981">
    <property type="entry name" value="DUF4446"/>
</dbReference>
<comment type="caution">
    <text evidence="1">The sequence shown here is derived from an EMBL/GenBank/DDBJ whole genome shotgun (WGS) entry which is preliminary data.</text>
</comment>
<dbReference type="Pfam" id="PF14584">
    <property type="entry name" value="DUF4446"/>
    <property type="match status" value="1"/>
</dbReference>
<reference evidence="1" key="1">
    <citation type="submission" date="2014-06" db="EMBL/GenBank/DDBJ databases">
        <title>Key roles for freshwater Actinobacteria revealed by deep metagenomic sequencing.</title>
        <authorList>
            <person name="Ghai R."/>
            <person name="Mizuno C.M."/>
            <person name="Picazo A."/>
            <person name="Camacho A."/>
            <person name="Rodriguez-Valera F."/>
        </authorList>
    </citation>
    <scope>NUCLEOTIDE SEQUENCE</scope>
</reference>
<sequence length="91" mass="9148">ALEAAAPGAMSRMGLIHFQAFEDVGGGQSSALALLDAVGSGVVVTALHSRVGTRIYVKRVIEGRGEGTLGAEESAAIAAALAQPAYSAPQR</sequence>
<proteinExistence type="predicted"/>
<name>A0A094PTF1_9ZZZZ</name>
<gene>
    <name evidence="1" type="ORF">GM51_17315</name>
</gene>
<evidence type="ECO:0000313" key="1">
    <source>
        <dbReference type="EMBL" id="KGA14397.1"/>
    </source>
</evidence>
<organism evidence="1">
    <name type="scientific">freshwater metagenome</name>
    <dbReference type="NCBI Taxonomy" id="449393"/>
    <lineage>
        <taxon>unclassified sequences</taxon>
        <taxon>metagenomes</taxon>
        <taxon>ecological metagenomes</taxon>
    </lineage>
</organism>
<evidence type="ECO:0008006" key="2">
    <source>
        <dbReference type="Google" id="ProtNLM"/>
    </source>
</evidence>
<feature type="non-terminal residue" evidence="1">
    <location>
        <position position="1"/>
    </location>
</feature>
<protein>
    <recommendedName>
        <fullName evidence="2">DUF4446 domain-containing protein</fullName>
    </recommendedName>
</protein>
<accession>A0A094PTF1</accession>